<evidence type="ECO:0000313" key="2">
    <source>
        <dbReference type="Proteomes" id="UP000504638"/>
    </source>
</evidence>
<keyword evidence="2" id="KW-1185">Reference proteome</keyword>
<proteinExistence type="predicted"/>
<evidence type="ECO:0000313" key="3">
    <source>
        <dbReference type="RefSeq" id="XP_033535550.1"/>
    </source>
</evidence>
<organism evidence="1">
    <name type="scientific">Eremomyces bilateralis CBS 781.70</name>
    <dbReference type="NCBI Taxonomy" id="1392243"/>
    <lineage>
        <taxon>Eukaryota</taxon>
        <taxon>Fungi</taxon>
        <taxon>Dikarya</taxon>
        <taxon>Ascomycota</taxon>
        <taxon>Pezizomycotina</taxon>
        <taxon>Dothideomycetes</taxon>
        <taxon>Dothideomycetes incertae sedis</taxon>
        <taxon>Eremomycetales</taxon>
        <taxon>Eremomycetaceae</taxon>
        <taxon>Eremomyces</taxon>
    </lineage>
</organism>
<gene>
    <name evidence="1 3" type="ORF">P152DRAFT_297906</name>
</gene>
<accession>A0A6G1G7U1</accession>
<dbReference type="Proteomes" id="UP000504638">
    <property type="component" value="Unplaced"/>
</dbReference>
<reference evidence="1 3" key="1">
    <citation type="submission" date="2020-01" db="EMBL/GenBank/DDBJ databases">
        <authorList>
            <consortium name="DOE Joint Genome Institute"/>
            <person name="Haridas S."/>
            <person name="Albert R."/>
            <person name="Binder M."/>
            <person name="Bloem J."/>
            <person name="Labutti K."/>
            <person name="Salamov A."/>
            <person name="Andreopoulos B."/>
            <person name="Baker S.E."/>
            <person name="Barry K."/>
            <person name="Bills G."/>
            <person name="Bluhm B.H."/>
            <person name="Cannon C."/>
            <person name="Castanera R."/>
            <person name="Culley D.E."/>
            <person name="Daum C."/>
            <person name="Ezra D."/>
            <person name="Gonzalez J.B."/>
            <person name="Henrissat B."/>
            <person name="Kuo A."/>
            <person name="Liang C."/>
            <person name="Lipzen A."/>
            <person name="Lutzoni F."/>
            <person name="Magnuson J."/>
            <person name="Mondo S."/>
            <person name="Nolan M."/>
            <person name="Ohm R."/>
            <person name="Pangilinan J."/>
            <person name="Park H.-J."/>
            <person name="Ramirez L."/>
            <person name="Alfaro M."/>
            <person name="Sun H."/>
            <person name="Tritt A."/>
            <person name="Yoshinaga Y."/>
            <person name="Zwiers L.-H."/>
            <person name="Turgeon B.G."/>
            <person name="Goodwin S.B."/>
            <person name="Spatafora J.W."/>
            <person name="Crous P.W."/>
            <person name="Grigoriev I.V."/>
        </authorList>
    </citation>
    <scope>NUCLEOTIDE SEQUENCE</scope>
    <source>
        <strain evidence="1 3">CBS 781.70</strain>
    </source>
</reference>
<protein>
    <submittedName>
        <fullName evidence="1 3">Uncharacterized protein</fullName>
    </submittedName>
</protein>
<dbReference type="GeneID" id="54415627"/>
<evidence type="ECO:0000313" key="1">
    <source>
        <dbReference type="EMBL" id="KAF1813919.1"/>
    </source>
</evidence>
<dbReference type="EMBL" id="ML975154">
    <property type="protein sequence ID" value="KAF1813919.1"/>
    <property type="molecule type" value="Genomic_DNA"/>
</dbReference>
<reference evidence="3" key="2">
    <citation type="submission" date="2020-04" db="EMBL/GenBank/DDBJ databases">
        <authorList>
            <consortium name="NCBI Genome Project"/>
        </authorList>
    </citation>
    <scope>NUCLEOTIDE SEQUENCE</scope>
    <source>
        <strain evidence="3">CBS 781.70</strain>
    </source>
</reference>
<dbReference type="RefSeq" id="XP_033535550.1">
    <property type="nucleotide sequence ID" value="XM_033675057.1"/>
</dbReference>
<reference evidence="3" key="3">
    <citation type="submission" date="2025-04" db="UniProtKB">
        <authorList>
            <consortium name="RefSeq"/>
        </authorList>
    </citation>
    <scope>IDENTIFICATION</scope>
    <source>
        <strain evidence="3">CBS 781.70</strain>
    </source>
</reference>
<name>A0A6G1G7U1_9PEZI</name>
<sequence>MHVAHNSPISLHFHPRIILSNRPTPQHPFNITLRHGCTEASHNAPPWRCAWDSGLRWRPCCRNPASLNRYTATAFKYPPIHHLWIVSLLFPSASILNSQSVFWFPFLSFLLQLSLFIVRAWCSSVQLPHCICPYFYHYNLNLRLIFTPSHPKQLYNL</sequence>
<dbReference type="AlphaFoldDB" id="A0A6G1G7U1"/>